<dbReference type="EMBL" id="FZNS01000002">
    <property type="protein sequence ID" value="SNR45905.1"/>
    <property type="molecule type" value="Genomic_DNA"/>
</dbReference>
<sequence length="121" mass="12970">MNRLLSLLGLLLLWTSMVACSSELDSLGNNACPANFSNTLIEQLQQKPKQTPAAEVTQYTYHGQTVYLVTGGCCNNYNYLFDGCGNILCAASGGTANQGDGRCSDFAAAATNPVLVWRDPR</sequence>
<name>A0A238WH66_9BACT</name>
<dbReference type="Proteomes" id="UP000198310">
    <property type="component" value="Unassembled WGS sequence"/>
</dbReference>
<dbReference type="PROSITE" id="PS51257">
    <property type="entry name" value="PROKAR_LIPOPROTEIN"/>
    <property type="match status" value="1"/>
</dbReference>
<feature type="chain" id="PRO_5011293881" description="DUF6970 domain-containing protein" evidence="1">
    <location>
        <begin position="22"/>
        <end position="121"/>
    </location>
</feature>
<dbReference type="AlphaFoldDB" id="A0A238WH66"/>
<keyword evidence="4" id="KW-1185">Reference proteome</keyword>
<protein>
    <recommendedName>
        <fullName evidence="2">DUF6970 domain-containing protein</fullName>
    </recommendedName>
</protein>
<gene>
    <name evidence="3" type="ORF">SAMN06269173_102607</name>
</gene>
<organism evidence="3 4">
    <name type="scientific">Hymenobacter mucosus</name>
    <dbReference type="NCBI Taxonomy" id="1411120"/>
    <lineage>
        <taxon>Bacteria</taxon>
        <taxon>Pseudomonadati</taxon>
        <taxon>Bacteroidota</taxon>
        <taxon>Cytophagia</taxon>
        <taxon>Cytophagales</taxon>
        <taxon>Hymenobacteraceae</taxon>
        <taxon>Hymenobacter</taxon>
    </lineage>
</organism>
<dbReference type="InterPro" id="IPR054243">
    <property type="entry name" value="DUF6970"/>
</dbReference>
<proteinExistence type="predicted"/>
<reference evidence="4" key="1">
    <citation type="submission" date="2017-06" db="EMBL/GenBank/DDBJ databases">
        <authorList>
            <person name="Varghese N."/>
            <person name="Submissions S."/>
        </authorList>
    </citation>
    <scope>NUCLEOTIDE SEQUENCE [LARGE SCALE GENOMIC DNA]</scope>
    <source>
        <strain evidence="4">DSM 28041</strain>
    </source>
</reference>
<dbReference type="RefSeq" id="WP_052695189.1">
    <property type="nucleotide sequence ID" value="NZ_FZNS01000002.1"/>
</dbReference>
<dbReference type="Pfam" id="PF22311">
    <property type="entry name" value="DUF6970"/>
    <property type="match status" value="1"/>
</dbReference>
<feature type="signal peptide" evidence="1">
    <location>
        <begin position="1"/>
        <end position="21"/>
    </location>
</feature>
<evidence type="ECO:0000259" key="2">
    <source>
        <dbReference type="Pfam" id="PF22311"/>
    </source>
</evidence>
<feature type="domain" description="DUF6970" evidence="2">
    <location>
        <begin position="43"/>
        <end position="119"/>
    </location>
</feature>
<evidence type="ECO:0000313" key="3">
    <source>
        <dbReference type="EMBL" id="SNR45905.1"/>
    </source>
</evidence>
<keyword evidence="1" id="KW-0732">Signal</keyword>
<accession>A0A238WH66</accession>
<evidence type="ECO:0000256" key="1">
    <source>
        <dbReference type="SAM" id="SignalP"/>
    </source>
</evidence>
<evidence type="ECO:0000313" key="4">
    <source>
        <dbReference type="Proteomes" id="UP000198310"/>
    </source>
</evidence>